<dbReference type="Pfam" id="PF00465">
    <property type="entry name" value="Fe-ADH"/>
    <property type="match status" value="1"/>
</dbReference>
<sequence length="372" mass="40247">MFINNHSISPSNVVRGEGAWADSLDLITKLCKRPLIIGRSSSTKKIRTSFKKDLLLKGIQSISLDLAHDCCELDIQNAYLISKHNNCDGIIAAGGGKVLDAGKLIADLLGINCITVPLSASTCAGWTALSNIYTPDGKFVKDVTLKSCPNLLIFDHTIVRNAPPRTLASGMADAVAKWYESSLTSSSSQDGFVQQAVQMARVLRDQLFLNGQKAFLDPLSNSWKTVAEGCALTAGIIGGLGGARCRTAAAHPIHNGLTQLAYTNKPLHGELVGFGLLVQLHLEEKNSNSQLPKQAKSQLLEFFSQLNLPISIESICLRNTTSDELYKACKFACNDDSDIHKLPFPINEKDLLEAIQSLNSLLTSSKIKINNT</sequence>
<keyword evidence="5" id="KW-0520">NAD</keyword>
<feature type="binding site" evidence="4">
    <location>
        <position position="268"/>
    </location>
    <ligand>
        <name>glycerol</name>
        <dbReference type="ChEBI" id="CHEBI:17754"/>
    </ligand>
</feature>
<accession>A0A0A2C159</accession>
<dbReference type="RefSeq" id="WP_036906576.1">
    <property type="nucleotide sequence ID" value="NZ_CP138967.1"/>
</dbReference>
<protein>
    <submittedName>
        <fullName evidence="7">Glycerol dehydrogenase</fullName>
        <ecNumber evidence="7">1.1.1.6</ecNumber>
    </submittedName>
</protein>
<name>A0A0A2C159_PROMR</name>
<dbReference type="SUPFAM" id="SSF56796">
    <property type="entry name" value="Dehydroquinate synthase-like"/>
    <property type="match status" value="1"/>
</dbReference>
<dbReference type="AlphaFoldDB" id="A0A0A2C159"/>
<keyword evidence="4" id="KW-0862">Zinc</keyword>
<dbReference type="PIRSF" id="PIRSF000112">
    <property type="entry name" value="Glycerol_dehydrogenase"/>
    <property type="match status" value="1"/>
</dbReference>
<dbReference type="Proteomes" id="UP000030392">
    <property type="component" value="Unassembled WGS sequence"/>
</dbReference>
<dbReference type="PANTHER" id="PTHR43616:SF3">
    <property type="entry name" value="HYDROXYCARBOXYLATE DEHYDROGENASE A"/>
    <property type="match status" value="1"/>
</dbReference>
<gene>
    <name evidence="7" type="ORF">EV03_1497</name>
</gene>
<comment type="similarity">
    <text evidence="1">Belongs to the iron-containing alcohol dehydrogenase family.</text>
</comment>
<dbReference type="InterPro" id="IPR018211">
    <property type="entry name" value="ADH_Fe_CS"/>
</dbReference>
<reference evidence="8" key="1">
    <citation type="journal article" date="2014" name="Sci. Data">
        <title>Genomes of diverse isolates of the marine cyanobacterium Prochlorococcus.</title>
        <authorList>
            <person name="Biller S."/>
            <person name="Berube P."/>
            <person name="Thompson J."/>
            <person name="Kelly L."/>
            <person name="Roggensack S."/>
            <person name="Awad L."/>
            <person name="Roache-Johnson K."/>
            <person name="Ding H."/>
            <person name="Giovannoni S.J."/>
            <person name="Moore L.R."/>
            <person name="Chisholm S.W."/>
        </authorList>
    </citation>
    <scope>NUCLEOTIDE SEQUENCE [LARGE SCALE GENOMIC DNA]</scope>
    <source>
        <strain evidence="8">PAC1</strain>
    </source>
</reference>
<evidence type="ECO:0000256" key="5">
    <source>
        <dbReference type="PIRSR" id="PIRSR000112-3"/>
    </source>
</evidence>
<feature type="binding site" evidence="4">
    <location>
        <position position="251"/>
    </location>
    <ligand>
        <name>glycerol</name>
        <dbReference type="ChEBI" id="CHEBI:17754"/>
    </ligand>
</feature>
<dbReference type="InterPro" id="IPR001670">
    <property type="entry name" value="ADH_Fe/GldA"/>
</dbReference>
<dbReference type="EC" id="1.1.1.6" evidence="7"/>
<feature type="binding site" evidence="5">
    <location>
        <position position="133"/>
    </location>
    <ligand>
        <name>NAD(+)</name>
        <dbReference type="ChEBI" id="CHEBI:57540"/>
    </ligand>
</feature>
<comment type="cofactor">
    <cofactor evidence="4">
        <name>Zn(2+)</name>
        <dbReference type="ChEBI" id="CHEBI:29105"/>
    </cofactor>
    <text evidence="4">Binds 1 zinc ion per subunit.</text>
</comment>
<evidence type="ECO:0000259" key="6">
    <source>
        <dbReference type="Pfam" id="PF00465"/>
    </source>
</evidence>
<comment type="caution">
    <text evidence="7">The sequence shown here is derived from an EMBL/GenBank/DDBJ whole genome shotgun (WGS) entry which is preliminary data.</text>
</comment>
<dbReference type="PANTHER" id="PTHR43616">
    <property type="entry name" value="GLYCEROL DEHYDROGENASE"/>
    <property type="match status" value="1"/>
</dbReference>
<dbReference type="EMBL" id="JNAX01000014">
    <property type="protein sequence ID" value="KGG20033.1"/>
    <property type="molecule type" value="Genomic_DNA"/>
</dbReference>
<dbReference type="Gene3D" id="3.40.50.1970">
    <property type="match status" value="1"/>
</dbReference>
<keyword evidence="2 4" id="KW-0479">Metal-binding</keyword>
<evidence type="ECO:0000256" key="3">
    <source>
        <dbReference type="ARBA" id="ARBA00023002"/>
    </source>
</evidence>
<feature type="binding site" evidence="5">
    <location>
        <begin position="96"/>
        <end position="100"/>
    </location>
    <ligand>
        <name>NAD(+)</name>
        <dbReference type="ChEBI" id="CHEBI:57540"/>
    </ligand>
</feature>
<dbReference type="GO" id="GO:0046872">
    <property type="term" value="F:metal ion binding"/>
    <property type="evidence" value="ECO:0007669"/>
    <property type="project" value="UniProtKB-KW"/>
</dbReference>
<evidence type="ECO:0000313" key="7">
    <source>
        <dbReference type="EMBL" id="KGG20033.1"/>
    </source>
</evidence>
<feature type="domain" description="Alcohol dehydrogenase iron-type/glycerol dehydrogenase GldA" evidence="6">
    <location>
        <begin position="10"/>
        <end position="155"/>
    </location>
</feature>
<feature type="binding site" evidence="4">
    <location>
        <position position="173"/>
    </location>
    <ligand>
        <name>glycerol</name>
        <dbReference type="ChEBI" id="CHEBI:17754"/>
    </ligand>
</feature>
<dbReference type="InterPro" id="IPR016205">
    <property type="entry name" value="Glycerol_DH"/>
</dbReference>
<organism evidence="7 8">
    <name type="scientific">Prochlorococcus marinus str. PAC1</name>
    <dbReference type="NCBI Taxonomy" id="59924"/>
    <lineage>
        <taxon>Bacteria</taxon>
        <taxon>Bacillati</taxon>
        <taxon>Cyanobacteriota</taxon>
        <taxon>Cyanophyceae</taxon>
        <taxon>Synechococcales</taxon>
        <taxon>Prochlorococcaceae</taxon>
        <taxon>Prochlorococcus</taxon>
    </lineage>
</organism>
<dbReference type="PROSITE" id="PS00913">
    <property type="entry name" value="ADH_IRON_1"/>
    <property type="match status" value="1"/>
</dbReference>
<evidence type="ECO:0000256" key="2">
    <source>
        <dbReference type="ARBA" id="ARBA00022723"/>
    </source>
</evidence>
<evidence type="ECO:0000256" key="1">
    <source>
        <dbReference type="ARBA" id="ARBA00007358"/>
    </source>
</evidence>
<dbReference type="GO" id="GO:0008888">
    <property type="term" value="F:glycerol dehydrogenase (NAD+) activity"/>
    <property type="evidence" value="ECO:0007669"/>
    <property type="project" value="UniProtKB-EC"/>
</dbReference>
<evidence type="ECO:0000313" key="8">
    <source>
        <dbReference type="Proteomes" id="UP000030392"/>
    </source>
</evidence>
<feature type="binding site" evidence="5">
    <location>
        <position position="129"/>
    </location>
    <ligand>
        <name>NAD(+)</name>
        <dbReference type="ChEBI" id="CHEBI:57540"/>
    </ligand>
</feature>
<proteinExistence type="inferred from homology"/>
<dbReference type="Gene3D" id="1.20.1090.10">
    <property type="entry name" value="Dehydroquinate synthase-like - alpha domain"/>
    <property type="match status" value="1"/>
</dbReference>
<evidence type="ECO:0000256" key="4">
    <source>
        <dbReference type="PIRSR" id="PIRSR000112-1"/>
    </source>
</evidence>
<keyword evidence="3 7" id="KW-0560">Oxidoreductase</keyword>
<feature type="binding site" evidence="5">
    <location>
        <position position="127"/>
    </location>
    <ligand>
        <name>NAD(+)</name>
        <dbReference type="ChEBI" id="CHEBI:57540"/>
    </ligand>
</feature>